<dbReference type="Proteomes" id="UP001228504">
    <property type="component" value="Unassembled WGS sequence"/>
</dbReference>
<evidence type="ECO:0000313" key="3">
    <source>
        <dbReference type="Proteomes" id="UP001228504"/>
    </source>
</evidence>
<dbReference type="EMBL" id="JAUSUF010000004">
    <property type="protein sequence ID" value="MDQ0149613.1"/>
    <property type="molecule type" value="Genomic_DNA"/>
</dbReference>
<keyword evidence="1" id="KW-0812">Transmembrane</keyword>
<keyword evidence="3" id="KW-1185">Reference proteome</keyword>
<evidence type="ECO:0000256" key="1">
    <source>
        <dbReference type="SAM" id="Phobius"/>
    </source>
</evidence>
<reference evidence="2 3" key="1">
    <citation type="submission" date="2023-07" db="EMBL/GenBank/DDBJ databases">
        <title>Genomic Encyclopedia of Type Strains, Phase IV (KMG-IV): sequencing the most valuable type-strain genomes for metagenomic binning, comparative biology and taxonomic classification.</title>
        <authorList>
            <person name="Goeker M."/>
        </authorList>
    </citation>
    <scope>NUCLEOTIDE SEQUENCE [LARGE SCALE GENOMIC DNA]</scope>
    <source>
        <strain evidence="2 3">DSM 20694</strain>
    </source>
</reference>
<proteinExistence type="predicted"/>
<comment type="caution">
    <text evidence="2">The sequence shown here is derived from an EMBL/GenBank/DDBJ whole genome shotgun (WGS) entry which is preliminary data.</text>
</comment>
<feature type="transmembrane region" description="Helical" evidence="1">
    <location>
        <begin position="37"/>
        <end position="58"/>
    </location>
</feature>
<evidence type="ECO:0000313" key="2">
    <source>
        <dbReference type="EMBL" id="MDQ0149613.1"/>
    </source>
</evidence>
<organism evidence="2 3">
    <name type="scientific">Eubacterium multiforme</name>
    <dbReference type="NCBI Taxonomy" id="83339"/>
    <lineage>
        <taxon>Bacteria</taxon>
        <taxon>Bacillati</taxon>
        <taxon>Bacillota</taxon>
        <taxon>Clostridia</taxon>
        <taxon>Eubacteriales</taxon>
        <taxon>Eubacteriaceae</taxon>
        <taxon>Eubacterium</taxon>
    </lineage>
</organism>
<name>A0ABT9UTE9_9FIRM</name>
<protein>
    <submittedName>
        <fullName evidence="2">Presenilin-like A22 family membrane protease</fullName>
    </submittedName>
</protein>
<feature type="transmembrane region" description="Helical" evidence="1">
    <location>
        <begin position="12"/>
        <end position="31"/>
    </location>
</feature>
<keyword evidence="1" id="KW-1133">Transmembrane helix</keyword>
<accession>A0ABT9UTE9</accession>
<sequence length="62" mass="7499">MDKNSKKTFNKISDIILLISLNIFFLISVYRTTEFKISTLIKYIITLIILNILFIFFFRKYK</sequence>
<keyword evidence="1" id="KW-0472">Membrane</keyword>
<gene>
    <name evidence="2" type="ORF">J2S18_001544</name>
</gene>